<accession>A0A0C7MWH0</accession>
<dbReference type="InterPro" id="IPR006553">
    <property type="entry name" value="Leu-rich_rpt_Cys-con_subtyp"/>
</dbReference>
<evidence type="ECO:0000313" key="2">
    <source>
        <dbReference type="EMBL" id="CEP61945.1"/>
    </source>
</evidence>
<dbReference type="GO" id="GO:0032984">
    <property type="term" value="P:protein-containing complex disassembly"/>
    <property type="evidence" value="ECO:0007669"/>
    <property type="project" value="EnsemblFungi"/>
</dbReference>
<dbReference type="EMBL" id="LN736363">
    <property type="protein sequence ID" value="CEP61945.1"/>
    <property type="molecule type" value="Genomic_DNA"/>
</dbReference>
<dbReference type="SMART" id="SM00367">
    <property type="entry name" value="LRR_CC"/>
    <property type="match status" value="4"/>
</dbReference>
<proteinExistence type="predicted"/>
<dbReference type="GO" id="GO:0005634">
    <property type="term" value="C:nucleus"/>
    <property type="evidence" value="ECO:0007669"/>
    <property type="project" value="EnsemblFungi"/>
</dbReference>
<dbReference type="PANTHER" id="PTHR13318:SF95">
    <property type="entry name" value="F-BOX PROTEIN YLR352W"/>
    <property type="match status" value="1"/>
</dbReference>
<organism evidence="2 3">
    <name type="scientific">Lachancea lanzarotensis</name>
    <dbReference type="NCBI Taxonomy" id="1245769"/>
    <lineage>
        <taxon>Eukaryota</taxon>
        <taxon>Fungi</taxon>
        <taxon>Dikarya</taxon>
        <taxon>Ascomycota</taxon>
        <taxon>Saccharomycotina</taxon>
        <taxon>Saccharomycetes</taxon>
        <taxon>Saccharomycetales</taxon>
        <taxon>Saccharomycetaceae</taxon>
        <taxon>Lachancea</taxon>
    </lineage>
</organism>
<dbReference type="HOGENOM" id="CLU_031725_1_0_1"/>
<dbReference type="GO" id="GO:0031146">
    <property type="term" value="P:SCF-dependent proteasomal ubiquitin-dependent protein catabolic process"/>
    <property type="evidence" value="ECO:0007669"/>
    <property type="project" value="EnsemblFungi"/>
</dbReference>
<dbReference type="OrthoDB" id="550575at2759"/>
<sequence length="504" mass="56700">MLPSDTSLKGSFKRSREISDSNWTCKPPSKKSSSVTTAYTADSHSAPKYKSGCDSPITSLKNLTPLATPTKNSPSFEDKDNFGRYQSSSNLETHFSDLKLCIPNKSHQAIFKDTKIGYREFTANTSHPIFRTAEIVDKILRFVDSEATIPREKTRHRRKPQAFSHALLLCDGDEARAKKMWNECNRSSAEPAVSNSPRLHSCIQVNKMWHRIALSIITENLYFTDSKKIRKLAGNVSKLRNRLSKPSAFVLHKLSKLEQTELNAFIPIVSSERLKWLEFYICPKIIPPIPLFYRSQNLEKLVLPGNQFLDDKFLMTIAPYLTKLKILDLRACDKISDCGVLSIAANCPNLKICNLGRHRNGKAITSVSMVALARNTKVDTVGVAGCHITDAGVWELALHLGPRIRRLSLNNCQLLTDNSVPTLLALGYFPQLSVLEIRNLDRLTNVLPIVNFVRSKRSQGIPLLVEGGERIDSMMIEAEHRLDQQESAHILAAFTDWVNEDDML</sequence>
<dbReference type="STRING" id="1245769.A0A0C7MWH0"/>
<dbReference type="GO" id="GO:0007094">
    <property type="term" value="P:mitotic spindle assembly checkpoint signaling"/>
    <property type="evidence" value="ECO:0007669"/>
    <property type="project" value="EnsemblFungi"/>
</dbReference>
<dbReference type="GO" id="GO:0031267">
    <property type="term" value="F:small GTPase binding"/>
    <property type="evidence" value="ECO:0007669"/>
    <property type="project" value="EnsemblFungi"/>
</dbReference>
<dbReference type="GO" id="GO:2001042">
    <property type="term" value="P:negative regulation of septum digestion after cytokinesis"/>
    <property type="evidence" value="ECO:0007669"/>
    <property type="project" value="EnsemblFungi"/>
</dbReference>
<dbReference type="AlphaFoldDB" id="A0A0C7MWH0"/>
<reference evidence="2 3" key="1">
    <citation type="submission" date="2014-12" db="EMBL/GenBank/DDBJ databases">
        <authorList>
            <person name="Neuveglise Cecile"/>
        </authorList>
    </citation>
    <scope>NUCLEOTIDE SEQUENCE [LARGE SCALE GENOMIC DNA]</scope>
    <source>
        <strain evidence="2 3">CBS 12615</strain>
    </source>
</reference>
<dbReference type="GO" id="GO:0005737">
    <property type="term" value="C:cytoplasm"/>
    <property type="evidence" value="ECO:0007669"/>
    <property type="project" value="EnsemblFungi"/>
</dbReference>
<evidence type="ECO:0000256" key="1">
    <source>
        <dbReference type="SAM" id="MobiDB-lite"/>
    </source>
</evidence>
<dbReference type="GO" id="GO:0019005">
    <property type="term" value="C:SCF ubiquitin ligase complex"/>
    <property type="evidence" value="ECO:0007669"/>
    <property type="project" value="TreeGrafter"/>
</dbReference>
<dbReference type="SUPFAM" id="SSF52047">
    <property type="entry name" value="RNI-like"/>
    <property type="match status" value="1"/>
</dbReference>
<dbReference type="PANTHER" id="PTHR13318">
    <property type="entry name" value="PARTNER OF PAIRED, ISOFORM B-RELATED"/>
    <property type="match status" value="1"/>
</dbReference>
<gene>
    <name evidence="2" type="ORF">LALA0_S04e04214g</name>
</gene>
<dbReference type="InterPro" id="IPR032675">
    <property type="entry name" value="LRR_dom_sf"/>
</dbReference>
<name>A0A0C7MWH0_9SACH</name>
<dbReference type="GO" id="GO:0031578">
    <property type="term" value="P:mitotic spindle orientation checkpoint signaling"/>
    <property type="evidence" value="ECO:0007669"/>
    <property type="project" value="EnsemblFungi"/>
</dbReference>
<dbReference type="Gene3D" id="3.80.10.10">
    <property type="entry name" value="Ribonuclease Inhibitor"/>
    <property type="match status" value="1"/>
</dbReference>
<evidence type="ECO:0000313" key="3">
    <source>
        <dbReference type="Proteomes" id="UP000054304"/>
    </source>
</evidence>
<dbReference type="Proteomes" id="UP000054304">
    <property type="component" value="Unassembled WGS sequence"/>
</dbReference>
<dbReference type="GO" id="GO:0005933">
    <property type="term" value="C:cellular bud"/>
    <property type="evidence" value="ECO:0007669"/>
    <property type="project" value="EnsemblFungi"/>
</dbReference>
<dbReference type="GeneID" id="34685388"/>
<dbReference type="RefSeq" id="XP_022628176.1">
    <property type="nucleotide sequence ID" value="XM_022772742.1"/>
</dbReference>
<keyword evidence="3" id="KW-1185">Reference proteome</keyword>
<protein>
    <submittedName>
        <fullName evidence="2">LALA0S04e04214g1_1</fullName>
    </submittedName>
</protein>
<feature type="region of interest" description="Disordered" evidence="1">
    <location>
        <begin position="1"/>
        <end position="51"/>
    </location>
</feature>